<organism evidence="1">
    <name type="scientific">Colwellia sp. C1</name>
    <dbReference type="NCBI Taxonomy" id="1737566"/>
    <lineage>
        <taxon>Bacteria</taxon>
        <taxon>Pseudomonadati</taxon>
        <taxon>Pseudomonadota</taxon>
        <taxon>Gammaproteobacteria</taxon>
        <taxon>Alteromonadales</taxon>
        <taxon>Colwelliaceae</taxon>
        <taxon>Colwellia</taxon>
    </lineage>
</organism>
<dbReference type="EMBL" id="KT428294">
    <property type="protein sequence ID" value="ALK44223.1"/>
    <property type="molecule type" value="Genomic_DNA"/>
</dbReference>
<evidence type="ECO:0000313" key="1">
    <source>
        <dbReference type="EMBL" id="ALK44223.1"/>
    </source>
</evidence>
<accession>A0A0P0L7J4</accession>
<sequence>MVNNSLFNKSNLPLATDLLPMAGGANASYSSDITDSSYIKVYVRSVSGGVSTPVVNNLGV</sequence>
<proteinExistence type="predicted"/>
<reference evidence="1" key="1">
    <citation type="submission" date="2015-08" db="EMBL/GenBank/DDBJ databases">
        <title>Partial sequence of psychrophilic Colwellia sp.</title>
        <authorList>
            <person name="Pankowski J.A."/>
            <person name="Leong J.S."/>
            <person name="Nano F.E."/>
        </authorList>
    </citation>
    <scope>NUCLEOTIDE SEQUENCE</scope>
    <source>
        <strain evidence="1">C1</strain>
    </source>
</reference>
<name>A0A0P0L7J4_9GAMM</name>
<dbReference type="AlphaFoldDB" id="A0A0P0L7J4"/>
<protein>
    <submittedName>
        <fullName evidence="1">Uncharacterized protein</fullName>
    </submittedName>
</protein>